<feature type="chain" id="PRO_5007541905" evidence="2">
    <location>
        <begin position="32"/>
        <end position="687"/>
    </location>
</feature>
<reference evidence="5" key="1">
    <citation type="journal article" date="2018" name="PLoS Negl. Trop. Dis.">
        <title>Sialome diversity of ticks revealed by RNAseq of single tick salivary glands.</title>
        <authorList>
            <person name="Perner J."/>
            <person name="Kropackova S."/>
            <person name="Kopacek P."/>
            <person name="Ribeiro J.M."/>
        </authorList>
    </citation>
    <scope>NUCLEOTIDE SEQUENCE</scope>
    <source>
        <strain evidence="5">Siblings of single egg batch collected in Ceske Budejovice</strain>
        <tissue evidence="5">Salivary glands</tissue>
    </source>
</reference>
<dbReference type="Pfam" id="PF03351">
    <property type="entry name" value="DOMON"/>
    <property type="match status" value="1"/>
</dbReference>
<dbReference type="InterPro" id="IPR052126">
    <property type="entry name" value="Spindle_Org/Thrombomodulin"/>
</dbReference>
<protein>
    <submittedName>
        <fullName evidence="5">Protein to be involved in spindle matrix formation</fullName>
    </submittedName>
</protein>
<sequence length="687" mass="77626">MGSYSGSFRQRTDMWFMAMLFLLLVAGRARSEMHEGLYIGKINTYAHQVSGHVYAIDEYTILIKNFFYDGLGQDTFFWAGSSVRPSNVGFIVPDEEGKTNKLQPYTDKDIYLHLPDRRKITSVRWLAIWNLREHSNYGDIYFPEGFEPPSPRRISELSRRGAGVRSGTVVIVDSKTIQIPDFYFNGENTDTYFWVGLGPQPNSAGQKIPNEKGYLEPLQRYEEKTIDLTLPGKMTVFDIDWLSVWNAAKEENYGSVIIPHGQDIPPSQLGSVEHESRLPNCEQLHANLQIRWEIQGRSISFELIGQIDEKEYIALGISGSSTSSQMVGADAVVCLIDGHYANAVDYNISDTFPCTNVLGRYRGVCPDLKVEGKESYQILTFARKDGLTSFIFRRTLLNPDDDGDQVFKADGDTYLVWAIGRYNEFKEPTFHHTYPKGTVKINFGRKDAVDNCFGFSTGQKKERPSPWGPFRIKDKSVDNFIARIGPSGGWKGYAGITGYPTPGECWYINGILVPELHVQRGRTYTFRVEGGNNPHNARYYHPLYITDSPIGGYARLTDEEKKSAKIYAGVQFDRRGRPQPSAAGRLCAWKYNTSEPRQADEFISFPKFRNSLRLQCDDGQPAILSWMPNESTPDVVYYQSYTTPNLGWKIVVVDEIVTGNSRATPATTATSMLLALCLTLLCLLRED</sequence>
<dbReference type="EMBL" id="GEGO01007368">
    <property type="protein sequence ID" value="JAR88036.1"/>
    <property type="molecule type" value="Transcribed_RNA"/>
</dbReference>
<dbReference type="InterPro" id="IPR057443">
    <property type="entry name" value="At5g54830-like"/>
</dbReference>
<dbReference type="Pfam" id="PF10517">
    <property type="entry name" value="DM13"/>
    <property type="match status" value="2"/>
</dbReference>
<evidence type="ECO:0000313" key="5">
    <source>
        <dbReference type="EMBL" id="JAR88036.1"/>
    </source>
</evidence>
<organism evidence="5">
    <name type="scientific">Ixodes ricinus</name>
    <name type="common">Common tick</name>
    <name type="synonym">Acarus ricinus</name>
    <dbReference type="NCBI Taxonomy" id="34613"/>
    <lineage>
        <taxon>Eukaryota</taxon>
        <taxon>Metazoa</taxon>
        <taxon>Ecdysozoa</taxon>
        <taxon>Arthropoda</taxon>
        <taxon>Chelicerata</taxon>
        <taxon>Arachnida</taxon>
        <taxon>Acari</taxon>
        <taxon>Parasitiformes</taxon>
        <taxon>Ixodida</taxon>
        <taxon>Ixodoidea</taxon>
        <taxon>Ixodidae</taxon>
        <taxon>Ixodinae</taxon>
        <taxon>Ixodes</taxon>
    </lineage>
</organism>
<feature type="domain" description="DOMON" evidence="3">
    <location>
        <begin position="286"/>
        <end position="420"/>
    </location>
</feature>
<dbReference type="PROSITE" id="PS50836">
    <property type="entry name" value="DOMON"/>
    <property type="match status" value="1"/>
</dbReference>
<dbReference type="PANTHER" id="PTHR24036">
    <property type="entry name" value="SKELETOR-RELATED"/>
    <property type="match status" value="1"/>
</dbReference>
<evidence type="ECO:0000256" key="1">
    <source>
        <dbReference type="ARBA" id="ARBA00022737"/>
    </source>
</evidence>
<evidence type="ECO:0000259" key="4">
    <source>
        <dbReference type="PROSITE" id="PS51549"/>
    </source>
</evidence>
<feature type="domain" description="DM13" evidence="4">
    <location>
        <begin position="152"/>
        <end position="259"/>
    </location>
</feature>
<accession>A0A147BB85</accession>
<evidence type="ECO:0000259" key="3">
    <source>
        <dbReference type="PROSITE" id="PS50836"/>
    </source>
</evidence>
<feature type="signal peptide" evidence="2">
    <location>
        <begin position="1"/>
        <end position="31"/>
    </location>
</feature>
<dbReference type="SMART" id="SM00664">
    <property type="entry name" value="DoH"/>
    <property type="match status" value="1"/>
</dbReference>
<keyword evidence="1" id="KW-0677">Repeat</keyword>
<dbReference type="PROSITE" id="PS51549">
    <property type="entry name" value="DM13"/>
    <property type="match status" value="2"/>
</dbReference>
<dbReference type="Pfam" id="PF25489">
    <property type="entry name" value="At5g54830"/>
    <property type="match status" value="1"/>
</dbReference>
<feature type="domain" description="DM13" evidence="4">
    <location>
        <begin position="36"/>
        <end position="143"/>
    </location>
</feature>
<dbReference type="InterPro" id="IPR045266">
    <property type="entry name" value="DOH_DOMON"/>
</dbReference>
<dbReference type="AlphaFoldDB" id="A0A147BB85"/>
<dbReference type="InterPro" id="IPR019545">
    <property type="entry name" value="DM13_domain"/>
</dbReference>
<dbReference type="PANTHER" id="PTHR24036:SF16">
    <property type="entry name" value="KNICKKOPF"/>
    <property type="match status" value="1"/>
</dbReference>
<keyword evidence="2" id="KW-0732">Signal</keyword>
<dbReference type="SMART" id="SM00686">
    <property type="entry name" value="DM13"/>
    <property type="match status" value="2"/>
</dbReference>
<dbReference type="InterPro" id="IPR005018">
    <property type="entry name" value="DOMON_domain"/>
</dbReference>
<dbReference type="CDD" id="cd09631">
    <property type="entry name" value="DOMON_DOH"/>
    <property type="match status" value="1"/>
</dbReference>
<name>A0A147BB85_IXORI</name>
<evidence type="ECO:0000256" key="2">
    <source>
        <dbReference type="SAM" id="SignalP"/>
    </source>
</evidence>
<proteinExistence type="predicted"/>